<name>A0A2K1STQ1_GARVA</name>
<evidence type="ECO:0000313" key="2">
    <source>
        <dbReference type="EMBL" id="PNS42872.1"/>
    </source>
</evidence>
<dbReference type="AlphaFoldDB" id="A0A2K1STQ1"/>
<keyword evidence="1" id="KW-0472">Membrane</keyword>
<dbReference type="EMBL" id="MNLH01000008">
    <property type="protein sequence ID" value="PNS42872.1"/>
    <property type="molecule type" value="Genomic_DNA"/>
</dbReference>
<feature type="transmembrane region" description="Helical" evidence="1">
    <location>
        <begin position="429"/>
        <end position="452"/>
    </location>
</feature>
<sequence>MHISENTIEENKTFMNENTITNTIATDATANTSTNTNATNTPKTTNKLWLVKHARALSFIAYIAVVAVVMYFHEPWFDEAQSWLIARDSSFVDLLTLRPHYEGHPPLWTLLLSIPAKTGIPYEIGLKGVQLLCVALLGGWLIFRAPFSKLAVFLLPFTYFLCFQYGVTARPYALLCAALFMVAHYWKQSDSKPSDTWKLALSLVLLCAISAYGIALAAGFVLAWIWRAVKSAGIKKAFAEIVSNTNRLVSWIILALVGIASIICIWPASNAFASRETFDGNSPLTQFLSFIFVMPSESMFTQFAGDVSLRRLTLSVPSAIICVIISILIWAFAVRIAYRRGMLVSLILPYLTFAAVATQYFTLHHAGIVFAFFIAQLWMCIARKPLESKDIPAIISKLFKVANKSENKDTNKDTNKDENSNSESARSKVITSFIPAIITIVLLSPSLIWNAYSCVNDIRFDYSGSRALAQFIKQKHAENKRFVTSWLHQDEKTDKQGNVIVPEFEDIHQYSWPLITANPYFSKNLIDCSYKNSSFITNEQISRYQASDELNVCKAKKEPEFFVTESSKPWYYFVSLNYNIDHYTDRVIAETKSSWKSKISKGKIIVYERKNNIKKLQ</sequence>
<dbReference type="RefSeq" id="WP_103085079.1">
    <property type="nucleotide sequence ID" value="NZ_MNLH01000008.1"/>
</dbReference>
<feature type="transmembrane region" description="Helical" evidence="1">
    <location>
        <begin position="316"/>
        <end position="334"/>
    </location>
</feature>
<feature type="transmembrane region" description="Helical" evidence="1">
    <location>
        <begin position="124"/>
        <end position="143"/>
    </location>
</feature>
<feature type="transmembrane region" description="Helical" evidence="1">
    <location>
        <begin position="341"/>
        <end position="357"/>
    </location>
</feature>
<proteinExistence type="predicted"/>
<evidence type="ECO:0000256" key="1">
    <source>
        <dbReference type="SAM" id="Phobius"/>
    </source>
</evidence>
<comment type="caution">
    <text evidence="2">The sequence shown here is derived from an EMBL/GenBank/DDBJ whole genome shotgun (WGS) entry which is preliminary data.</text>
</comment>
<dbReference type="Proteomes" id="UP000236146">
    <property type="component" value="Unassembled WGS sequence"/>
</dbReference>
<organism evidence="2 3">
    <name type="scientific">Gardnerella vaginalis</name>
    <dbReference type="NCBI Taxonomy" id="2702"/>
    <lineage>
        <taxon>Bacteria</taxon>
        <taxon>Bacillati</taxon>
        <taxon>Actinomycetota</taxon>
        <taxon>Actinomycetes</taxon>
        <taxon>Bifidobacteriales</taxon>
        <taxon>Bifidobacteriaceae</taxon>
        <taxon>Gardnerella</taxon>
    </lineage>
</organism>
<reference evidence="2 3" key="1">
    <citation type="submission" date="2016-10" db="EMBL/GenBank/DDBJ databases">
        <authorList>
            <person name="Varghese N."/>
        </authorList>
    </citation>
    <scope>NUCLEOTIDE SEQUENCE [LARGE SCALE GENOMIC DNA]</scope>
    <source>
        <strain evidence="2 3">KA00225</strain>
    </source>
</reference>
<keyword evidence="1" id="KW-1133">Transmembrane helix</keyword>
<dbReference type="OrthoDB" id="1815350at2"/>
<evidence type="ECO:0000313" key="3">
    <source>
        <dbReference type="Proteomes" id="UP000236146"/>
    </source>
</evidence>
<feature type="transmembrane region" description="Helical" evidence="1">
    <location>
        <begin position="248"/>
        <end position="272"/>
    </location>
</feature>
<feature type="transmembrane region" description="Helical" evidence="1">
    <location>
        <begin position="150"/>
        <end position="166"/>
    </location>
</feature>
<feature type="transmembrane region" description="Helical" evidence="1">
    <location>
        <begin position="199"/>
        <end position="226"/>
    </location>
</feature>
<gene>
    <name evidence="2" type="ORF">BFS05_06120</name>
</gene>
<accession>A0A2K1STQ1</accession>
<feature type="transmembrane region" description="Helical" evidence="1">
    <location>
        <begin position="56"/>
        <end position="73"/>
    </location>
</feature>
<keyword evidence="1" id="KW-0812">Transmembrane</keyword>
<protein>
    <submittedName>
        <fullName evidence="2">Uncharacterized protein</fullName>
    </submittedName>
</protein>